<gene>
    <name evidence="1" type="ORF">MO867_19540</name>
</gene>
<dbReference type="EMBL" id="JALBWM010000146">
    <property type="protein sequence ID" value="MCO1336530.1"/>
    <property type="molecule type" value="Genomic_DNA"/>
</dbReference>
<evidence type="ECO:0000313" key="1">
    <source>
        <dbReference type="EMBL" id="MCO1336530.1"/>
    </source>
</evidence>
<dbReference type="RefSeq" id="WP_252472238.1">
    <property type="nucleotide sequence ID" value="NZ_JALBWM010000146.1"/>
</dbReference>
<name>A0A9X2ESC8_9GAMM</name>
<comment type="caution">
    <text evidence="1">The sequence shown here is derived from an EMBL/GenBank/DDBJ whole genome shotgun (WGS) entry which is preliminary data.</text>
</comment>
<organism evidence="1 2">
    <name type="scientific">Microbulbifer okhotskensis</name>
    <dbReference type="NCBI Taxonomy" id="2926617"/>
    <lineage>
        <taxon>Bacteria</taxon>
        <taxon>Pseudomonadati</taxon>
        <taxon>Pseudomonadota</taxon>
        <taxon>Gammaproteobacteria</taxon>
        <taxon>Cellvibrionales</taxon>
        <taxon>Microbulbiferaceae</taxon>
        <taxon>Microbulbifer</taxon>
    </lineage>
</organism>
<keyword evidence="2" id="KW-1185">Reference proteome</keyword>
<dbReference type="AlphaFoldDB" id="A0A9X2ESC8"/>
<proteinExistence type="predicted"/>
<reference evidence="1" key="1">
    <citation type="journal article" date="2022" name="Arch. Microbiol.">
        <title>Microbulbifer okhotskensis sp. nov., isolated from a deep bottom sediment of the Okhotsk Sea.</title>
        <authorList>
            <person name="Romanenko L."/>
            <person name="Kurilenko V."/>
            <person name="Otstavnykh N."/>
            <person name="Velansky P."/>
            <person name="Isaeva M."/>
            <person name="Mikhailov V."/>
        </authorList>
    </citation>
    <scope>NUCLEOTIDE SEQUENCE</scope>
    <source>
        <strain evidence="1">OS29</strain>
    </source>
</reference>
<evidence type="ECO:0000313" key="2">
    <source>
        <dbReference type="Proteomes" id="UP001139028"/>
    </source>
</evidence>
<sequence>MSGLLQEEELKSWLNCERRGDLIRALRRARIPYAIGVGGCIVTSQGAIDGALLQSSVALSAENDWDDVRVGG</sequence>
<dbReference type="Proteomes" id="UP001139028">
    <property type="component" value="Unassembled WGS sequence"/>
</dbReference>
<accession>A0A9X2ESC8</accession>
<protein>
    <submittedName>
        <fullName evidence="1">Uncharacterized protein</fullName>
    </submittedName>
</protein>